<keyword evidence="4 5" id="KW-0408">Iron</keyword>
<dbReference type="Proteomes" id="UP001055200">
    <property type="component" value="Chromosome"/>
</dbReference>
<dbReference type="PANTHER" id="PTHR10543">
    <property type="entry name" value="BETA-CAROTENE DIOXYGENASE"/>
    <property type="match status" value="1"/>
</dbReference>
<dbReference type="EMBL" id="CP092365">
    <property type="protein sequence ID" value="ULN52893.1"/>
    <property type="molecule type" value="Genomic_DNA"/>
</dbReference>
<keyword evidence="8" id="KW-1185">Reference proteome</keyword>
<feature type="region of interest" description="Disordered" evidence="6">
    <location>
        <begin position="1"/>
        <end position="27"/>
    </location>
</feature>
<dbReference type="InterPro" id="IPR004294">
    <property type="entry name" value="Carotenoid_Oase"/>
</dbReference>
<sequence>MNVSSGVDRADRAPAGESPWDSQPHEHDYRVGEISGRIPDGLRGVLYRIGPGRLDVGGHPLGHIFDGDGMVSRFAIDDDGVRFRNRYVRTAGYRRSKDKPVPGRGFGTQRLGGPLANALRFPDNMSNTNVLIHRGALYTLWEGGPPHRLDLTTLHTEGPDRFGGALKRLGAFSAHPKRDPHTGEVFNFGLDFFPRPMIRCYRLTRGGRVDTVGTIPIPKLGFVHDFALTAKHLVFVLGPLVVANPIPVALGLRPFGEALSYRPQLGTTIVLLPRDGGPATRLQTDPLFHFHVTNAYEADRTGETVVELVAHQPDGGWRGWNRHLRDYRGDAGPAFGGTLTRLVIDRRSDRVTHDTLDDVGCEFPQLDPRRATGAHRFTYLASASEPDGNPNSITTIDHHTGAADRYVADGDATVCEPLFAPDPDADAEGRGWLLSVEHQPAQRRSRLIVLAAERPGAGPVAAAHLEHHIPMTFHGAYLPAGATL</sequence>
<proteinExistence type="inferred from homology"/>
<evidence type="ECO:0000313" key="8">
    <source>
        <dbReference type="Proteomes" id="UP001055200"/>
    </source>
</evidence>
<evidence type="ECO:0000256" key="6">
    <source>
        <dbReference type="SAM" id="MobiDB-lite"/>
    </source>
</evidence>
<evidence type="ECO:0000256" key="3">
    <source>
        <dbReference type="ARBA" id="ARBA00023002"/>
    </source>
</evidence>
<gene>
    <name evidence="7" type="ORF">MIU77_00390</name>
</gene>
<keyword evidence="3 5" id="KW-0560">Oxidoreductase</keyword>
<dbReference type="PANTHER" id="PTHR10543:SF89">
    <property type="entry name" value="CAROTENOID 9,10(9',10')-CLEAVAGE DIOXYGENASE 1"/>
    <property type="match status" value="1"/>
</dbReference>
<name>A0ABY3TYU3_9MYCO</name>
<dbReference type="EC" id="1.13.11.-" evidence="5"/>
<evidence type="ECO:0000256" key="1">
    <source>
        <dbReference type="ARBA" id="ARBA00006787"/>
    </source>
</evidence>
<evidence type="ECO:0000256" key="5">
    <source>
        <dbReference type="RuleBase" id="RU364048"/>
    </source>
</evidence>
<organism evidence="7 8">
    <name type="scientific">Mycolicibacillus parakoreensis</name>
    <dbReference type="NCBI Taxonomy" id="1069221"/>
    <lineage>
        <taxon>Bacteria</taxon>
        <taxon>Bacillati</taxon>
        <taxon>Actinomycetota</taxon>
        <taxon>Actinomycetes</taxon>
        <taxon>Mycobacteriales</taxon>
        <taxon>Mycobacteriaceae</taxon>
        <taxon>Mycolicibacillus</taxon>
    </lineage>
</organism>
<accession>A0ABY3TYU3</accession>
<reference evidence="7" key="1">
    <citation type="submission" date="2022-08" db="EMBL/GenBank/DDBJ databases">
        <title>Complete genome sequence of 14 non-tuberculosis mycobacteria type-strains.</title>
        <authorList>
            <person name="Igarashi Y."/>
            <person name="Osugi A."/>
            <person name="Mitarai S."/>
        </authorList>
    </citation>
    <scope>NUCLEOTIDE SEQUENCE</scope>
    <source>
        <strain evidence="7">DSM 45575</strain>
    </source>
</reference>
<dbReference type="Pfam" id="PF03055">
    <property type="entry name" value="RPE65"/>
    <property type="match status" value="1"/>
</dbReference>
<keyword evidence="2 5" id="KW-0479">Metal-binding</keyword>
<comment type="cofactor">
    <cofactor evidence="5">
        <name>Fe(2+)</name>
        <dbReference type="ChEBI" id="CHEBI:29033"/>
    </cofactor>
    <text evidence="5">Binds 1 Fe(2+) ion per subunit.</text>
</comment>
<comment type="similarity">
    <text evidence="1 5">Belongs to the carotenoid oxygenase family.</text>
</comment>
<keyword evidence="5" id="KW-0223">Dioxygenase</keyword>
<dbReference type="RefSeq" id="WP_240171152.1">
    <property type="nucleotide sequence ID" value="NZ_CP092365.1"/>
</dbReference>
<protein>
    <recommendedName>
        <fullName evidence="5">Dioxygenase</fullName>
        <ecNumber evidence="5">1.13.11.-</ecNumber>
    </recommendedName>
</protein>
<evidence type="ECO:0000256" key="2">
    <source>
        <dbReference type="ARBA" id="ARBA00022723"/>
    </source>
</evidence>
<evidence type="ECO:0000256" key="4">
    <source>
        <dbReference type="ARBA" id="ARBA00023004"/>
    </source>
</evidence>
<evidence type="ECO:0000313" key="7">
    <source>
        <dbReference type="EMBL" id="ULN52893.1"/>
    </source>
</evidence>